<keyword evidence="5 10" id="KW-0732">Signal</keyword>
<comment type="subcellular location">
    <subcellularLocation>
        <location evidence="1">Membrane</location>
        <topology evidence="1">Single-pass type I membrane protein</topology>
    </subcellularLocation>
</comment>
<feature type="chain" id="PRO_5035846100" description="Disease resistance R13L4/SHOC-2-like LRR domain-containing protein" evidence="10">
    <location>
        <begin position="25"/>
        <end position="834"/>
    </location>
</feature>
<dbReference type="GO" id="GO:0033612">
    <property type="term" value="F:receptor serine/threonine kinase binding"/>
    <property type="evidence" value="ECO:0007669"/>
    <property type="project" value="TreeGrafter"/>
</dbReference>
<evidence type="ECO:0000313" key="13">
    <source>
        <dbReference type="Proteomes" id="UP000712281"/>
    </source>
</evidence>
<dbReference type="PRINTS" id="PR00019">
    <property type="entry name" value="LEURICHRPT"/>
</dbReference>
<organism evidence="12 13">
    <name type="scientific">Brassica cretica</name>
    <name type="common">Mustard</name>
    <dbReference type="NCBI Taxonomy" id="69181"/>
    <lineage>
        <taxon>Eukaryota</taxon>
        <taxon>Viridiplantae</taxon>
        <taxon>Streptophyta</taxon>
        <taxon>Embryophyta</taxon>
        <taxon>Tracheophyta</taxon>
        <taxon>Spermatophyta</taxon>
        <taxon>Magnoliopsida</taxon>
        <taxon>eudicotyledons</taxon>
        <taxon>Gunneridae</taxon>
        <taxon>Pentapetalae</taxon>
        <taxon>rosids</taxon>
        <taxon>malvids</taxon>
        <taxon>Brassicales</taxon>
        <taxon>Brassicaceae</taxon>
        <taxon>Brassiceae</taxon>
        <taxon>Brassica</taxon>
    </lineage>
</organism>
<dbReference type="GO" id="GO:0016020">
    <property type="term" value="C:membrane"/>
    <property type="evidence" value="ECO:0007669"/>
    <property type="project" value="UniProtKB-SubCell"/>
</dbReference>
<evidence type="ECO:0000313" key="12">
    <source>
        <dbReference type="EMBL" id="KAF2569542.1"/>
    </source>
</evidence>
<keyword evidence="4" id="KW-0812">Transmembrane</keyword>
<dbReference type="SUPFAM" id="SSF52058">
    <property type="entry name" value="L domain-like"/>
    <property type="match status" value="3"/>
</dbReference>
<evidence type="ECO:0000256" key="10">
    <source>
        <dbReference type="SAM" id="SignalP"/>
    </source>
</evidence>
<name>A0A8S9IK01_BRACR</name>
<dbReference type="PANTHER" id="PTHR48056">
    <property type="entry name" value="LRR RECEPTOR-LIKE SERINE/THREONINE-PROTEIN KINASE-RELATED"/>
    <property type="match status" value="1"/>
</dbReference>
<evidence type="ECO:0000256" key="7">
    <source>
        <dbReference type="ARBA" id="ARBA00022989"/>
    </source>
</evidence>
<dbReference type="EMBL" id="QGKW02001911">
    <property type="protein sequence ID" value="KAF2569542.1"/>
    <property type="molecule type" value="Genomic_DNA"/>
</dbReference>
<comment type="caution">
    <text evidence="12">The sequence shown here is derived from an EMBL/GenBank/DDBJ whole genome shotgun (WGS) entry which is preliminary data.</text>
</comment>
<dbReference type="Gene3D" id="3.80.10.10">
    <property type="entry name" value="Ribonuclease Inhibitor"/>
    <property type="match status" value="5"/>
</dbReference>
<evidence type="ECO:0000256" key="2">
    <source>
        <dbReference type="ARBA" id="ARBA00009592"/>
    </source>
</evidence>
<dbReference type="InterPro" id="IPR032675">
    <property type="entry name" value="LRR_dom_sf"/>
</dbReference>
<gene>
    <name evidence="12" type="ORF">F2Q68_00027807</name>
</gene>
<comment type="similarity">
    <text evidence="2">Belongs to the RLP family.</text>
</comment>
<evidence type="ECO:0000256" key="8">
    <source>
        <dbReference type="ARBA" id="ARBA00023136"/>
    </source>
</evidence>
<evidence type="ECO:0000256" key="3">
    <source>
        <dbReference type="ARBA" id="ARBA00022614"/>
    </source>
</evidence>
<proteinExistence type="inferred from homology"/>
<evidence type="ECO:0000259" key="11">
    <source>
        <dbReference type="Pfam" id="PF23598"/>
    </source>
</evidence>
<dbReference type="FunFam" id="3.80.10.10:FF:000095">
    <property type="entry name" value="LRR receptor-like serine/threonine-protein kinase GSO1"/>
    <property type="match status" value="1"/>
</dbReference>
<dbReference type="InterPro" id="IPR055414">
    <property type="entry name" value="LRR_R13L4/SHOC2-like"/>
</dbReference>
<protein>
    <recommendedName>
        <fullName evidence="11">Disease resistance R13L4/SHOC-2-like LRR domain-containing protein</fullName>
    </recommendedName>
</protein>
<dbReference type="InterPro" id="IPR003591">
    <property type="entry name" value="Leu-rich_rpt_typical-subtyp"/>
</dbReference>
<dbReference type="SMART" id="SM00369">
    <property type="entry name" value="LRR_TYP"/>
    <property type="match status" value="10"/>
</dbReference>
<keyword evidence="7" id="KW-1133">Transmembrane helix</keyword>
<keyword evidence="3" id="KW-0433">Leucine-rich repeat</keyword>
<accession>A0A8S9IK01</accession>
<dbReference type="Pfam" id="PF00560">
    <property type="entry name" value="LRR_1"/>
    <property type="match status" value="3"/>
</dbReference>
<dbReference type="PROSITE" id="PS51450">
    <property type="entry name" value="LRR"/>
    <property type="match status" value="1"/>
</dbReference>
<sequence length="834" mass="92142">MSESLMRLHFLSLILLCCVFRSKSFDLHIDNSSYVACGPHQSQALADFMNEFDSSHCNLTDPYNGVWCDNSTGVVTMLRLRDCLSGTLMHNSSLFRLHHLRYLNLRHNNFIPSSLPWEFGNLSRLEFLSLKNNSFEGQVPSSFNSLSLLSHLSLSRNELTGSFPLVRNLTKLSFLSLSNNHFYGTLNPNSTSLFELHHLRYLYLSYNNFNSSIPSEIGILNRLEVFSLSSNDFSGQVPPTISNLTSLTELYLEDNHLNGSFPPVQNLTLLSVLYLTVNHFSGTIPSSLFTMPSLSILGLRENDLTGSIEFPNSSTPSRLEKMYLGNNHFEGKIIEPISNLINLIHLDLSFLNTSYPIDLNLFSSLKSLLHLDLSGNSISPASLDDTNLDIPINLEILLLQGCGITEFPNILKILEKLVFIDLSDNIIKGEVPQWLWKLPRLNAVFLSNNSFNGFQGPVDVLVNSSVKNLFMEKNRFGGAIPILPLSINAFFVSGNSFTGSLPLSICNYRSLTQLMLGYNSLTGSIPQCLSNLTFLNLRKNNLEGSIPDAFHISSSLRSLDVGHNPLTGKLPRSLQNCSSLEFLVADHNSIKDTFPFWLKALPNLQVLILSSNKFYSSISPPGHGPLGFPELRIFEISDNKFTGSLPPRSTPKEYATIDFSGNKIEGKIPESIGLLKALIALNLSNNAFTDRIPLSLSNLGKLESLDLSSNQLSGTIPNGLGTLSFLEYINVSHNQLKGEIPQGTQIIGQTQSSFEGNAGLCGLPLQESCFRAIAPPRQQPPEEDKEEEEQVLSWKGVGIGYGPGVLLGLAIAQAIGSYKPERLVKIIGPGKRSR</sequence>
<feature type="domain" description="Disease resistance R13L4/SHOC-2-like LRR" evidence="11">
    <location>
        <begin position="188"/>
        <end position="278"/>
    </location>
</feature>
<evidence type="ECO:0000256" key="6">
    <source>
        <dbReference type="ARBA" id="ARBA00022737"/>
    </source>
</evidence>
<keyword evidence="8" id="KW-0472">Membrane</keyword>
<evidence type="ECO:0000256" key="5">
    <source>
        <dbReference type="ARBA" id="ARBA00022729"/>
    </source>
</evidence>
<evidence type="ECO:0000256" key="9">
    <source>
        <dbReference type="ARBA" id="ARBA00023180"/>
    </source>
</evidence>
<dbReference type="FunFam" id="3.80.10.10:FF:000041">
    <property type="entry name" value="LRR receptor-like serine/threonine-protein kinase ERECTA"/>
    <property type="match status" value="2"/>
</dbReference>
<feature type="signal peptide" evidence="10">
    <location>
        <begin position="1"/>
        <end position="24"/>
    </location>
</feature>
<dbReference type="Pfam" id="PF23598">
    <property type="entry name" value="LRR_14"/>
    <property type="match status" value="2"/>
</dbReference>
<dbReference type="AlphaFoldDB" id="A0A8S9IK01"/>
<dbReference type="InterPro" id="IPR001611">
    <property type="entry name" value="Leu-rich_rpt"/>
</dbReference>
<feature type="domain" description="Disease resistance R13L4/SHOC-2-like LRR" evidence="11">
    <location>
        <begin position="74"/>
        <end position="178"/>
    </location>
</feature>
<evidence type="ECO:0000256" key="4">
    <source>
        <dbReference type="ARBA" id="ARBA00022692"/>
    </source>
</evidence>
<dbReference type="InterPro" id="IPR050647">
    <property type="entry name" value="Plant_LRR-RLKs"/>
</dbReference>
<keyword evidence="6" id="KW-0677">Repeat</keyword>
<reference evidence="12" key="1">
    <citation type="submission" date="2019-12" db="EMBL/GenBank/DDBJ databases">
        <title>Genome sequencing and annotation of Brassica cretica.</title>
        <authorList>
            <person name="Studholme D.J."/>
            <person name="Sarris P.F."/>
        </authorList>
    </citation>
    <scope>NUCLEOTIDE SEQUENCE</scope>
    <source>
        <strain evidence="12">PFS-001/15</strain>
        <tissue evidence="12">Leaf</tissue>
    </source>
</reference>
<keyword evidence="9" id="KW-0325">Glycoprotein</keyword>
<dbReference type="PANTHER" id="PTHR48056:SF67">
    <property type="entry name" value="LEUCINE-RICH REPEAT-CONTAINING N-TERMINAL PLANT-TYPE DOMAIN-CONTAINING PROTEIN"/>
    <property type="match status" value="1"/>
</dbReference>
<dbReference type="Proteomes" id="UP000712281">
    <property type="component" value="Unassembled WGS sequence"/>
</dbReference>
<evidence type="ECO:0000256" key="1">
    <source>
        <dbReference type="ARBA" id="ARBA00004479"/>
    </source>
</evidence>
<dbReference type="Pfam" id="PF13855">
    <property type="entry name" value="LRR_8"/>
    <property type="match status" value="1"/>
</dbReference>